<evidence type="ECO:0000313" key="1">
    <source>
        <dbReference type="EMBL" id="TRY84525.1"/>
    </source>
</evidence>
<dbReference type="EMBL" id="SRMA01026399">
    <property type="protein sequence ID" value="TRY84525.1"/>
    <property type="molecule type" value="Genomic_DNA"/>
</dbReference>
<comment type="caution">
    <text evidence="1">The sequence shown here is derived from an EMBL/GenBank/DDBJ whole genome shotgun (WGS) entry which is preliminary data.</text>
</comment>
<protein>
    <submittedName>
        <fullName evidence="1">Uncharacterized protein</fullName>
    </submittedName>
</protein>
<reference evidence="1 2" key="1">
    <citation type="journal article" date="2019" name="Sci. Data">
        <title>Hybrid genome assembly and annotation of Danionella translucida.</title>
        <authorList>
            <person name="Kadobianskyi M."/>
            <person name="Schulze L."/>
            <person name="Schuelke M."/>
            <person name="Judkewitz B."/>
        </authorList>
    </citation>
    <scope>NUCLEOTIDE SEQUENCE [LARGE SCALE GENOMIC DNA]</scope>
    <source>
        <strain evidence="1 2">Bolton</strain>
    </source>
</reference>
<dbReference type="AlphaFoldDB" id="A0A553Q3L8"/>
<gene>
    <name evidence="1" type="ORF">DNTS_001286</name>
</gene>
<evidence type="ECO:0000313" key="2">
    <source>
        <dbReference type="Proteomes" id="UP000316079"/>
    </source>
</evidence>
<proteinExistence type="predicted"/>
<accession>A0A553Q3L8</accession>
<feature type="non-terminal residue" evidence="1">
    <location>
        <position position="1"/>
    </location>
</feature>
<name>A0A553Q3L8_9TELE</name>
<sequence length="69" mass="7945">DGRLCEVKLRKVIGKENVPIEAKRDCSLWDRILFDRVTLYMIISELSRTAAVMMAFFSFEDSMQLSSLA</sequence>
<dbReference type="Proteomes" id="UP000316079">
    <property type="component" value="Unassembled WGS sequence"/>
</dbReference>
<keyword evidence="2" id="KW-1185">Reference proteome</keyword>
<organism evidence="1 2">
    <name type="scientific">Danionella cerebrum</name>
    <dbReference type="NCBI Taxonomy" id="2873325"/>
    <lineage>
        <taxon>Eukaryota</taxon>
        <taxon>Metazoa</taxon>
        <taxon>Chordata</taxon>
        <taxon>Craniata</taxon>
        <taxon>Vertebrata</taxon>
        <taxon>Euteleostomi</taxon>
        <taxon>Actinopterygii</taxon>
        <taxon>Neopterygii</taxon>
        <taxon>Teleostei</taxon>
        <taxon>Ostariophysi</taxon>
        <taxon>Cypriniformes</taxon>
        <taxon>Danionidae</taxon>
        <taxon>Danioninae</taxon>
        <taxon>Danionella</taxon>
    </lineage>
</organism>